<gene>
    <name evidence="17" type="ORF">QR680_001506</name>
</gene>
<dbReference type="GO" id="GO:0005829">
    <property type="term" value="C:cytosol"/>
    <property type="evidence" value="ECO:0007669"/>
    <property type="project" value="TreeGrafter"/>
</dbReference>
<reference evidence="17" key="1">
    <citation type="submission" date="2023-06" db="EMBL/GenBank/DDBJ databases">
        <title>Genomic analysis of the entomopathogenic nematode Steinernema hermaphroditum.</title>
        <authorList>
            <person name="Schwarz E.M."/>
            <person name="Heppert J.K."/>
            <person name="Baniya A."/>
            <person name="Schwartz H.T."/>
            <person name="Tan C.-H."/>
            <person name="Antoshechkin I."/>
            <person name="Sternberg P.W."/>
            <person name="Goodrich-Blair H."/>
            <person name="Dillman A.R."/>
        </authorList>
    </citation>
    <scope>NUCLEOTIDE SEQUENCE</scope>
    <source>
        <strain evidence="17">PS9179</strain>
        <tissue evidence="17">Whole animal</tissue>
    </source>
</reference>
<dbReference type="PROSITE" id="PS00107">
    <property type="entry name" value="PROTEIN_KINASE_ATP"/>
    <property type="match status" value="1"/>
</dbReference>
<evidence type="ECO:0000313" key="17">
    <source>
        <dbReference type="EMBL" id="KAK0395955.1"/>
    </source>
</evidence>
<evidence type="ECO:0000256" key="10">
    <source>
        <dbReference type="ARBA" id="ARBA00065270"/>
    </source>
</evidence>
<evidence type="ECO:0000256" key="13">
    <source>
        <dbReference type="RuleBase" id="RU000304"/>
    </source>
</evidence>
<accession>A0AA39GYL0</accession>
<dbReference type="PROSITE" id="PS00108">
    <property type="entry name" value="PROTEIN_KINASE_ST"/>
    <property type="match status" value="1"/>
</dbReference>
<dbReference type="EC" id="2.7.11.11" evidence="1"/>
<evidence type="ECO:0000256" key="6">
    <source>
        <dbReference type="ARBA" id="ARBA00022840"/>
    </source>
</evidence>
<evidence type="ECO:0000256" key="1">
    <source>
        <dbReference type="ARBA" id="ARBA00012444"/>
    </source>
</evidence>
<dbReference type="PROSITE" id="PS50011">
    <property type="entry name" value="PROTEIN_KINASE_DOM"/>
    <property type="match status" value="1"/>
</dbReference>
<dbReference type="EMBL" id="JAUCMV010000005">
    <property type="protein sequence ID" value="KAK0395955.1"/>
    <property type="molecule type" value="Genomic_DNA"/>
</dbReference>
<evidence type="ECO:0000259" key="16">
    <source>
        <dbReference type="PROSITE" id="PS51285"/>
    </source>
</evidence>
<dbReference type="InterPro" id="IPR017441">
    <property type="entry name" value="Protein_kinase_ATP_BS"/>
</dbReference>
<evidence type="ECO:0000256" key="4">
    <source>
        <dbReference type="ARBA" id="ARBA00022741"/>
    </source>
</evidence>
<dbReference type="GO" id="GO:0004691">
    <property type="term" value="F:cAMP-dependent protein kinase activity"/>
    <property type="evidence" value="ECO:0007669"/>
    <property type="project" value="UniProtKB-EC"/>
</dbReference>
<dbReference type="AlphaFoldDB" id="A0AA39GYL0"/>
<dbReference type="SMART" id="SM00133">
    <property type="entry name" value="S_TK_X"/>
    <property type="match status" value="1"/>
</dbReference>
<dbReference type="GO" id="GO:0005634">
    <property type="term" value="C:nucleus"/>
    <property type="evidence" value="ECO:0007669"/>
    <property type="project" value="TreeGrafter"/>
</dbReference>
<feature type="region of interest" description="Disordered" evidence="14">
    <location>
        <begin position="1"/>
        <end position="67"/>
    </location>
</feature>
<dbReference type="PANTHER" id="PTHR24353">
    <property type="entry name" value="CYCLIC NUCLEOTIDE-DEPENDENT PROTEIN KINASE"/>
    <property type="match status" value="1"/>
</dbReference>
<keyword evidence="4 12" id="KW-0547">Nucleotide-binding</keyword>
<feature type="compositionally biased region" description="Polar residues" evidence="14">
    <location>
        <begin position="1"/>
        <end position="21"/>
    </location>
</feature>
<dbReference type="SMART" id="SM00220">
    <property type="entry name" value="S_TKc"/>
    <property type="match status" value="1"/>
</dbReference>
<keyword evidence="7" id="KW-0114">cAMP</keyword>
<sequence length="436" mass="49703">MAAISSSSANGPDNVPTTFTVNMKGHGGEKQSGSSLKRDPSSDETNDFAQFEITTDGINGDEFEEGNDATVSASLVLHPRVQENFDEEISESEANSSDDEFKEFLEKAREEFKHKWDNPASNTASLDDFDRIKTLGTGSFGRVMLVKHKQSGQYYAMKILDKQKVVRLKQVEHTLNEKRILQAIEFPFLVNMQYSFKDNSNLYMVLEFISGGEMFSHLRRIGRFSEPHSRFYAAQIVLAFEYLHSLDLIYRDLKPENLLIDNTGYLKITDFGFAKRVKGRTWTLCGTPEYLAPEIILSKGYNKAVDWWALGVLIYEMAAGYPPFFADQPIQIYEKIVSGRVRFPSHFSSELKDLLKNLLQVDLTKRYGNLKNGVADIKNHRWFASTDWIAIYQRKVEAPFLPRCRGPGDASNFDDYEEEPLRISGTEKCGKEFAEF</sequence>
<dbReference type="FunFam" id="1.10.510.10:FF:000005">
    <property type="entry name" value="cAMP-dependent protein kinase catalytic subunit alpha"/>
    <property type="match status" value="1"/>
</dbReference>
<evidence type="ECO:0000259" key="15">
    <source>
        <dbReference type="PROSITE" id="PS50011"/>
    </source>
</evidence>
<evidence type="ECO:0000313" key="18">
    <source>
        <dbReference type="Proteomes" id="UP001175271"/>
    </source>
</evidence>
<evidence type="ECO:0000256" key="8">
    <source>
        <dbReference type="ARBA" id="ARBA00047292"/>
    </source>
</evidence>
<dbReference type="FunFam" id="3.30.200.20:FF:000005">
    <property type="entry name" value="cAMP-dependent protein kinase catalytic subunit"/>
    <property type="match status" value="1"/>
</dbReference>
<evidence type="ECO:0000256" key="2">
    <source>
        <dbReference type="ARBA" id="ARBA00022527"/>
    </source>
</evidence>
<dbReference type="InterPro" id="IPR000719">
    <property type="entry name" value="Prot_kinase_dom"/>
</dbReference>
<evidence type="ECO:0000256" key="14">
    <source>
        <dbReference type="SAM" id="MobiDB-lite"/>
    </source>
</evidence>
<dbReference type="SUPFAM" id="SSF56112">
    <property type="entry name" value="Protein kinase-like (PK-like)"/>
    <property type="match status" value="1"/>
</dbReference>
<comment type="catalytic activity">
    <reaction evidence="8">
        <text>L-threonyl-[protein] + ATP = O-phospho-L-threonyl-[protein] + ADP + H(+)</text>
        <dbReference type="Rhea" id="RHEA:46608"/>
        <dbReference type="Rhea" id="RHEA-COMP:11060"/>
        <dbReference type="Rhea" id="RHEA-COMP:11605"/>
        <dbReference type="ChEBI" id="CHEBI:15378"/>
        <dbReference type="ChEBI" id="CHEBI:30013"/>
        <dbReference type="ChEBI" id="CHEBI:30616"/>
        <dbReference type="ChEBI" id="CHEBI:61977"/>
        <dbReference type="ChEBI" id="CHEBI:456216"/>
        <dbReference type="EC" id="2.7.11.11"/>
    </reaction>
</comment>
<comment type="subunit">
    <text evidence="10">Heterotetramer composed of two regulatory subunits and two catalytic subunits.</text>
</comment>
<dbReference type="Gene3D" id="3.30.200.20">
    <property type="entry name" value="Phosphorylase Kinase, domain 1"/>
    <property type="match status" value="1"/>
</dbReference>
<feature type="binding site" evidence="12">
    <location>
        <position position="158"/>
    </location>
    <ligand>
        <name>ATP</name>
        <dbReference type="ChEBI" id="CHEBI:30616"/>
    </ligand>
</feature>
<evidence type="ECO:0000256" key="12">
    <source>
        <dbReference type="PROSITE-ProRule" id="PRU10141"/>
    </source>
</evidence>
<keyword evidence="3" id="KW-0808">Transferase</keyword>
<evidence type="ECO:0000256" key="7">
    <source>
        <dbReference type="ARBA" id="ARBA00023149"/>
    </source>
</evidence>
<evidence type="ECO:0000256" key="11">
    <source>
        <dbReference type="ARBA" id="ARBA00074803"/>
    </source>
</evidence>
<dbReference type="Pfam" id="PF00069">
    <property type="entry name" value="Pkinase"/>
    <property type="match status" value="1"/>
</dbReference>
<keyword evidence="18" id="KW-1185">Reference proteome</keyword>
<comment type="catalytic activity">
    <reaction evidence="9">
        <text>L-seryl-[protein] + ATP = O-phospho-L-seryl-[protein] + ADP + H(+)</text>
        <dbReference type="Rhea" id="RHEA:17989"/>
        <dbReference type="Rhea" id="RHEA-COMP:9863"/>
        <dbReference type="Rhea" id="RHEA-COMP:11604"/>
        <dbReference type="ChEBI" id="CHEBI:15378"/>
        <dbReference type="ChEBI" id="CHEBI:29999"/>
        <dbReference type="ChEBI" id="CHEBI:30616"/>
        <dbReference type="ChEBI" id="CHEBI:83421"/>
        <dbReference type="ChEBI" id="CHEBI:456216"/>
        <dbReference type="EC" id="2.7.11.11"/>
    </reaction>
</comment>
<dbReference type="GO" id="GO:0005524">
    <property type="term" value="F:ATP binding"/>
    <property type="evidence" value="ECO:0007669"/>
    <property type="project" value="UniProtKB-UniRule"/>
</dbReference>
<dbReference type="GO" id="GO:0005952">
    <property type="term" value="C:cAMP-dependent protein kinase complex"/>
    <property type="evidence" value="ECO:0007669"/>
    <property type="project" value="TreeGrafter"/>
</dbReference>
<comment type="similarity">
    <text evidence="13">Belongs to the protein kinase superfamily.</text>
</comment>
<organism evidence="17 18">
    <name type="scientific">Steinernema hermaphroditum</name>
    <dbReference type="NCBI Taxonomy" id="289476"/>
    <lineage>
        <taxon>Eukaryota</taxon>
        <taxon>Metazoa</taxon>
        <taxon>Ecdysozoa</taxon>
        <taxon>Nematoda</taxon>
        <taxon>Chromadorea</taxon>
        <taxon>Rhabditida</taxon>
        <taxon>Tylenchina</taxon>
        <taxon>Panagrolaimomorpha</taxon>
        <taxon>Strongyloidoidea</taxon>
        <taxon>Steinernematidae</taxon>
        <taxon>Steinernema</taxon>
    </lineage>
</organism>
<comment type="caution">
    <text evidence="17">The sequence shown here is derived from an EMBL/GenBank/DDBJ whole genome shotgun (WGS) entry which is preliminary data.</text>
</comment>
<dbReference type="InterPro" id="IPR008271">
    <property type="entry name" value="Ser/Thr_kinase_AS"/>
</dbReference>
<keyword evidence="5" id="KW-0418">Kinase</keyword>
<protein>
    <recommendedName>
        <fullName evidence="11">cAMP-dependent protein kinase catalytic subunit</fullName>
        <ecNumber evidence="1">2.7.11.11</ecNumber>
    </recommendedName>
</protein>
<feature type="domain" description="AGC-kinase C-terminal" evidence="16">
    <location>
        <begin position="384"/>
        <end position="436"/>
    </location>
</feature>
<dbReference type="PANTHER" id="PTHR24353:SF153">
    <property type="entry name" value="CAMP-DEPENDENT PROTEIN KINASE CATALYTIC SUBUNIT 1"/>
    <property type="match status" value="1"/>
</dbReference>
<dbReference type="Proteomes" id="UP001175271">
    <property type="component" value="Unassembled WGS sequence"/>
</dbReference>
<dbReference type="CDD" id="cd14209">
    <property type="entry name" value="STKc_PKA"/>
    <property type="match status" value="1"/>
</dbReference>
<feature type="domain" description="Protein kinase" evidence="15">
    <location>
        <begin position="129"/>
        <end position="383"/>
    </location>
</feature>
<dbReference type="PROSITE" id="PS51285">
    <property type="entry name" value="AGC_KINASE_CTER"/>
    <property type="match status" value="1"/>
</dbReference>
<evidence type="ECO:0000256" key="3">
    <source>
        <dbReference type="ARBA" id="ARBA00022679"/>
    </source>
</evidence>
<evidence type="ECO:0000256" key="5">
    <source>
        <dbReference type="ARBA" id="ARBA00022777"/>
    </source>
</evidence>
<dbReference type="InterPro" id="IPR044109">
    <property type="entry name" value="STKc_PKA"/>
</dbReference>
<keyword evidence="2 13" id="KW-0723">Serine/threonine-protein kinase</keyword>
<dbReference type="InterPro" id="IPR000961">
    <property type="entry name" value="AGC-kinase_C"/>
</dbReference>
<proteinExistence type="inferred from homology"/>
<dbReference type="InterPro" id="IPR011009">
    <property type="entry name" value="Kinase-like_dom_sf"/>
</dbReference>
<dbReference type="Gene3D" id="1.10.510.10">
    <property type="entry name" value="Transferase(Phosphotransferase) domain 1"/>
    <property type="match status" value="1"/>
</dbReference>
<evidence type="ECO:0000256" key="9">
    <source>
        <dbReference type="ARBA" id="ARBA00047454"/>
    </source>
</evidence>
<name>A0AA39GYL0_9BILA</name>
<keyword evidence="6 12" id="KW-0067">ATP-binding</keyword>